<keyword evidence="1" id="KW-0175">Coiled coil</keyword>
<dbReference type="Pfam" id="PF03564">
    <property type="entry name" value="DUF1759"/>
    <property type="match status" value="1"/>
</dbReference>
<dbReference type="Proteomes" id="UP000887540">
    <property type="component" value="Unplaced"/>
</dbReference>
<dbReference type="AlphaFoldDB" id="A0A914DTE5"/>
<feature type="compositionally biased region" description="Basic and acidic residues" evidence="2">
    <location>
        <begin position="368"/>
        <end position="377"/>
    </location>
</feature>
<name>A0A914DTE5_9BILA</name>
<feature type="region of interest" description="Disordered" evidence="2">
    <location>
        <begin position="347"/>
        <end position="379"/>
    </location>
</feature>
<evidence type="ECO:0000313" key="4">
    <source>
        <dbReference type="WBParaSite" id="ACRNAN_scaffold37.g11674.t1"/>
    </source>
</evidence>
<evidence type="ECO:0000313" key="3">
    <source>
        <dbReference type="Proteomes" id="UP000887540"/>
    </source>
</evidence>
<organism evidence="3 4">
    <name type="scientific">Acrobeloides nanus</name>
    <dbReference type="NCBI Taxonomy" id="290746"/>
    <lineage>
        <taxon>Eukaryota</taxon>
        <taxon>Metazoa</taxon>
        <taxon>Ecdysozoa</taxon>
        <taxon>Nematoda</taxon>
        <taxon>Chromadorea</taxon>
        <taxon>Rhabditida</taxon>
        <taxon>Tylenchina</taxon>
        <taxon>Cephalobomorpha</taxon>
        <taxon>Cephaloboidea</taxon>
        <taxon>Cephalobidae</taxon>
        <taxon>Acrobeloides</taxon>
    </lineage>
</organism>
<dbReference type="WBParaSite" id="ACRNAN_scaffold37.g11674.t1">
    <property type="protein sequence ID" value="ACRNAN_scaffold37.g11674.t1"/>
    <property type="gene ID" value="ACRNAN_scaffold37.g11674"/>
</dbReference>
<sequence>MASGLYRQSITLAKTRLANSIDTASKRKYIVADGLSNNDRLAAFKELDKYCKEDISKIGNALENVDKWNDKWIKFIYELQESQIVKEQEHYDKFAIGTTEEQGYLTMMDVAVDALRILREKSKELEAEIVNLEKIINPDARPDVKAVLRNEEPYLRFNIPTSQTPNVHLPELRLGEYYGDVSKWKSFWDNFVASVDNTSLPDIQKLSYLCGTLRGKARDVIAGYSLTSENYKIVVEILKRKFGDPSNIKMALNAELMNLPRSKENTSEVCRTFCRIEQICRQLEDLCQDLENPTTMMLIEGKLPYWLLREVYKQKMNDSSWTVKKMREYVETTLSTQECMERVEREIHGNSFQRPNNDRKPQVGFKKPPLDRSKSSENIRNNVDFNRSTMNVNSSILKRDEDSDEELDEKLGRIVISI</sequence>
<dbReference type="InterPro" id="IPR005312">
    <property type="entry name" value="DUF1759"/>
</dbReference>
<proteinExistence type="predicted"/>
<evidence type="ECO:0000256" key="1">
    <source>
        <dbReference type="SAM" id="Coils"/>
    </source>
</evidence>
<protein>
    <submittedName>
        <fullName evidence="4">Uncharacterized protein</fullName>
    </submittedName>
</protein>
<accession>A0A914DTE5</accession>
<feature type="coiled-coil region" evidence="1">
    <location>
        <begin position="108"/>
        <end position="135"/>
    </location>
</feature>
<keyword evidence="3" id="KW-1185">Reference proteome</keyword>
<evidence type="ECO:0000256" key="2">
    <source>
        <dbReference type="SAM" id="MobiDB-lite"/>
    </source>
</evidence>
<reference evidence="4" key="1">
    <citation type="submission" date="2022-11" db="UniProtKB">
        <authorList>
            <consortium name="WormBaseParasite"/>
        </authorList>
    </citation>
    <scope>IDENTIFICATION</scope>
</reference>
<dbReference type="PANTHER" id="PTHR22954">
    <property type="entry name" value="RETROVIRAL PROTEASE-RELATED"/>
    <property type="match status" value="1"/>
</dbReference>
<dbReference type="PANTHER" id="PTHR22954:SF3">
    <property type="entry name" value="PROTEIN CBG08539"/>
    <property type="match status" value="1"/>
</dbReference>